<dbReference type="NCBIfam" id="TIGR00553">
    <property type="entry name" value="pabB"/>
    <property type="match status" value="1"/>
</dbReference>
<dbReference type="GO" id="GO:0000162">
    <property type="term" value="P:L-tryptophan biosynthetic process"/>
    <property type="evidence" value="ECO:0007669"/>
    <property type="project" value="TreeGrafter"/>
</dbReference>
<dbReference type="EMBL" id="QBKA01000002">
    <property type="protein sequence ID" value="RDC59039.1"/>
    <property type="molecule type" value="Genomic_DNA"/>
</dbReference>
<evidence type="ECO:0000256" key="1">
    <source>
        <dbReference type="ARBA" id="ARBA00014472"/>
    </source>
</evidence>
<dbReference type="PANTHER" id="PTHR11236">
    <property type="entry name" value="AMINOBENZOATE/ANTHRANILATE SYNTHASE"/>
    <property type="match status" value="1"/>
</dbReference>
<protein>
    <recommendedName>
        <fullName evidence="1">Probable branched-chain-amino-acid aminotransferase</fullName>
    </recommendedName>
</protein>
<dbReference type="Pfam" id="PF01063">
    <property type="entry name" value="Aminotran_4"/>
    <property type="match status" value="1"/>
</dbReference>
<dbReference type="InterPro" id="IPR043131">
    <property type="entry name" value="BCAT-like_N"/>
</dbReference>
<evidence type="ECO:0000259" key="2">
    <source>
        <dbReference type="Pfam" id="PF00425"/>
    </source>
</evidence>
<evidence type="ECO:0000313" key="4">
    <source>
        <dbReference type="Proteomes" id="UP000253727"/>
    </source>
</evidence>
<dbReference type="Gene3D" id="3.20.10.10">
    <property type="entry name" value="D-amino Acid Aminotransferase, subunit A, domain 2"/>
    <property type="match status" value="1"/>
</dbReference>
<dbReference type="GO" id="GO:0046820">
    <property type="term" value="F:4-amino-4-deoxychorismate synthase activity"/>
    <property type="evidence" value="ECO:0007669"/>
    <property type="project" value="TreeGrafter"/>
</dbReference>
<dbReference type="InterPro" id="IPR036038">
    <property type="entry name" value="Aminotransferase-like"/>
</dbReference>
<dbReference type="SUPFAM" id="SSF56752">
    <property type="entry name" value="D-aminoacid aminotransferase-like PLP-dependent enzymes"/>
    <property type="match status" value="1"/>
</dbReference>
<dbReference type="InterPro" id="IPR043132">
    <property type="entry name" value="BCAT-like_C"/>
</dbReference>
<dbReference type="PRINTS" id="PR00095">
    <property type="entry name" value="ANTSNTHASEI"/>
</dbReference>
<dbReference type="InterPro" id="IPR001544">
    <property type="entry name" value="Aminotrans_IV"/>
</dbReference>
<dbReference type="SUPFAM" id="SSF56322">
    <property type="entry name" value="ADC synthase"/>
    <property type="match status" value="1"/>
</dbReference>
<gene>
    <name evidence="3" type="ORF">HME9302_00216</name>
</gene>
<keyword evidence="3" id="KW-0456">Lyase</keyword>
<organism evidence="3 4">
    <name type="scientific">Alteripontixanthobacter maritimus</name>
    <dbReference type="NCBI Taxonomy" id="2161824"/>
    <lineage>
        <taxon>Bacteria</taxon>
        <taxon>Pseudomonadati</taxon>
        <taxon>Pseudomonadota</taxon>
        <taxon>Alphaproteobacteria</taxon>
        <taxon>Sphingomonadales</taxon>
        <taxon>Erythrobacteraceae</taxon>
        <taxon>Alteripontixanthobacter</taxon>
    </lineage>
</organism>
<comment type="caution">
    <text evidence="3">The sequence shown here is derived from an EMBL/GenBank/DDBJ whole genome shotgun (WGS) entry which is preliminary data.</text>
</comment>
<dbReference type="Gene3D" id="3.30.470.10">
    <property type="match status" value="1"/>
</dbReference>
<dbReference type="InterPro" id="IPR019999">
    <property type="entry name" value="Anth_synth_I-like"/>
</dbReference>
<dbReference type="Pfam" id="PF00425">
    <property type="entry name" value="Chorismate_bind"/>
    <property type="match status" value="1"/>
</dbReference>
<keyword evidence="4" id="KW-1185">Reference proteome</keyword>
<dbReference type="InterPro" id="IPR005801">
    <property type="entry name" value="ADC_synthase"/>
</dbReference>
<feature type="domain" description="Chorismate-utilising enzyme C-terminal" evidence="2">
    <location>
        <begin position="138"/>
        <end position="394"/>
    </location>
</feature>
<dbReference type="AlphaFoldDB" id="A0A369Q7Y6"/>
<sequence length="617" mass="65436">MAGDMAKRQPFLLLDDARENGAADAHLFSGPREMFIARRADEVAGVLTAADDARRTQGGTLAGIIAYEAGLALEPRLSSLADDRTGAAGPLVWLGLFYDVTIIPAGEVDGWLAAQDSGESGSGSSSLGPLGPQISPGAYLEKFAAMQEAIRAGDIYQANLTFPLAGSFTGDPVALYRALRQDAKAGYGGLLFDGSHWLASLSPELFFTHDRSAVKVKPMKGTRPRGRDAAEDAALAEDLAGSVKDKAENLMIVDLMRNDLSRVAQPGSVRVDAPFAVESYPTVHQMVSTVRATLADGKTAMDLVRAIFPCGSITGAPKIRAMELISAIERDARGAYCGAMGRIGVDGSAAFNVAIRTLRLTEIENGRGDAVLGVGSAIVADSDPMDEWRECILKGGFARASSARGSSVRASVAGFDLIETMRFEPETGIPLLELHLERMKASAIELGFSFDRHAARNQIQALCFDHDASAKLRLQLARSGHIALELASLPAESAVPLPCIALPLPVGPGDWRLRHKTTDREFYEDAREIAAEAGADEALFVLPDGSLTEGAWSSIFVERDGALLTPPAASGLLPGVLRRSLMEQGRATEARLTLDDLADGFSLGNAVRGLMKAKLLP</sequence>
<dbReference type="InterPro" id="IPR005802">
    <property type="entry name" value="ADC_synth_comp_1"/>
</dbReference>
<keyword evidence="3" id="KW-0032">Aminotransferase</keyword>
<accession>A0A369Q7Y6</accession>
<keyword evidence="3" id="KW-0808">Transferase</keyword>
<dbReference type="Gene3D" id="3.60.120.10">
    <property type="entry name" value="Anthranilate synthase"/>
    <property type="match status" value="1"/>
</dbReference>
<dbReference type="GO" id="GO:0016829">
    <property type="term" value="F:lyase activity"/>
    <property type="evidence" value="ECO:0007669"/>
    <property type="project" value="UniProtKB-KW"/>
</dbReference>
<dbReference type="Proteomes" id="UP000253727">
    <property type="component" value="Unassembled WGS sequence"/>
</dbReference>
<proteinExistence type="predicted"/>
<name>A0A369Q7Y6_9SPHN</name>
<evidence type="ECO:0000313" key="3">
    <source>
        <dbReference type="EMBL" id="RDC59039.1"/>
    </source>
</evidence>
<dbReference type="GO" id="GO:0009396">
    <property type="term" value="P:folic acid-containing compound biosynthetic process"/>
    <property type="evidence" value="ECO:0007669"/>
    <property type="project" value="InterPro"/>
</dbReference>
<reference evidence="3 4" key="1">
    <citation type="submission" date="2018-04" db="EMBL/GenBank/DDBJ databases">
        <title>Altererythrobacter sp. HME9302 genome sequencing and assembly.</title>
        <authorList>
            <person name="Kang H."/>
            <person name="Kim H."/>
            <person name="Joh K."/>
        </authorList>
    </citation>
    <scope>NUCLEOTIDE SEQUENCE [LARGE SCALE GENOMIC DNA]</scope>
    <source>
        <strain evidence="3 4">HME9302</strain>
    </source>
</reference>
<dbReference type="InterPro" id="IPR015890">
    <property type="entry name" value="Chorismate_C"/>
</dbReference>
<dbReference type="PANTHER" id="PTHR11236:SF50">
    <property type="entry name" value="AMINODEOXYCHORISMATE SYNTHASE COMPONENT 1"/>
    <property type="match status" value="1"/>
</dbReference>